<dbReference type="Pfam" id="PF00990">
    <property type="entry name" value="GGDEF"/>
    <property type="match status" value="1"/>
</dbReference>
<dbReference type="CDD" id="cd01948">
    <property type="entry name" value="EAL"/>
    <property type="match status" value="1"/>
</dbReference>
<dbReference type="SMART" id="SM00052">
    <property type="entry name" value="EAL"/>
    <property type="match status" value="1"/>
</dbReference>
<sequence length="571" mass="63163">MLGLVGTDGVVRVRRTGDQVAAGDQIDYQRLVPDPDAVNTEVRLITSTIDGTERYLGARQLYDFPLAVSAALSRKEQLAPTEARVRTYYWRTAAANAVLLLILALMGLMSHKLARSRRQEVRARIAHARQVEYLAYHDGLTGLPNRSLFSKLLAQSIAQAQRHNRKLGVLFLDLDHFKQINDTLGHDAGDQLLEEVGSRLKSCVRESDTVARLGGDEFVVVLPEITDEIYTTTVARKMIAAIARPYILAGQEFRVTASIGIATYPESGLDEQTLTKNADIAMYRAKEEGKNNFQIYSEKLHTESLDRLSLESSLRHALELDQFTVYYQAKQDVTTSAVTGMEALLRWQHPDLGLVAPMRFLPLAEEIGLAIPIGKWVLRTVCEQNARWQQQGFTQVSIAVNLTEKQFFDPSLAEDIAAILQQTGVAANLLELEINESILMRDTEQALAALNGLKAVGVRIAIDNFGVGYSSLAMLRELPLDAIKIDRAFIRDLSDTADDNALAQAIVKIGRTMGLTVVAQGVESEEQVVFLREHACDEVQGFYFNNPVPAEEFTALLTRHLAARSGDTGGD</sequence>
<dbReference type="NCBIfam" id="TIGR00254">
    <property type="entry name" value="GGDEF"/>
    <property type="match status" value="1"/>
</dbReference>
<dbReference type="AlphaFoldDB" id="A0A6C0U949"/>
<dbReference type="Gene3D" id="3.20.20.450">
    <property type="entry name" value="EAL domain"/>
    <property type="match status" value="1"/>
</dbReference>
<dbReference type="GO" id="GO:0003824">
    <property type="term" value="F:catalytic activity"/>
    <property type="evidence" value="ECO:0007669"/>
    <property type="project" value="UniProtKB-ARBA"/>
</dbReference>
<proteinExistence type="predicted"/>
<comment type="cofactor">
    <cofactor evidence="1">
        <name>Mg(2+)</name>
        <dbReference type="ChEBI" id="CHEBI:18420"/>
    </cofactor>
</comment>
<accession>A0A6C0U949</accession>
<keyword evidence="2" id="KW-1133">Transmembrane helix</keyword>
<dbReference type="KEGG" id="kim:G3T16_12835"/>
<dbReference type="InterPro" id="IPR029787">
    <property type="entry name" value="Nucleotide_cyclase"/>
</dbReference>
<keyword evidence="2" id="KW-0812">Transmembrane</keyword>
<feature type="domain" description="GGDEF" evidence="4">
    <location>
        <begin position="165"/>
        <end position="298"/>
    </location>
</feature>
<gene>
    <name evidence="5" type="ORF">G3T16_12835</name>
</gene>
<dbReference type="SMART" id="SM00267">
    <property type="entry name" value="GGDEF"/>
    <property type="match status" value="1"/>
</dbReference>
<dbReference type="Pfam" id="PF00563">
    <property type="entry name" value="EAL"/>
    <property type="match status" value="1"/>
</dbReference>
<feature type="domain" description="EAL" evidence="3">
    <location>
        <begin position="307"/>
        <end position="561"/>
    </location>
</feature>
<keyword evidence="6" id="KW-1185">Reference proteome</keyword>
<dbReference type="InterPro" id="IPR001633">
    <property type="entry name" value="EAL_dom"/>
</dbReference>
<protein>
    <submittedName>
        <fullName evidence="5">EAL domain-containing protein</fullName>
    </submittedName>
</protein>
<dbReference type="InterPro" id="IPR043128">
    <property type="entry name" value="Rev_trsase/Diguanyl_cyclase"/>
</dbReference>
<dbReference type="PANTHER" id="PTHR44757">
    <property type="entry name" value="DIGUANYLATE CYCLASE DGCP"/>
    <property type="match status" value="1"/>
</dbReference>
<dbReference type="Gene3D" id="3.30.70.270">
    <property type="match status" value="1"/>
</dbReference>
<organism evidence="5 6">
    <name type="scientific">Kineobactrum salinum</name>
    <dbReference type="NCBI Taxonomy" id="2708301"/>
    <lineage>
        <taxon>Bacteria</taxon>
        <taxon>Pseudomonadati</taxon>
        <taxon>Pseudomonadota</taxon>
        <taxon>Gammaproteobacteria</taxon>
        <taxon>Cellvibrionales</taxon>
        <taxon>Halieaceae</taxon>
        <taxon>Kineobactrum</taxon>
    </lineage>
</organism>
<name>A0A6C0U949_9GAMM</name>
<dbReference type="EMBL" id="CP048711">
    <property type="protein sequence ID" value="QIB67667.1"/>
    <property type="molecule type" value="Genomic_DNA"/>
</dbReference>
<dbReference type="CDD" id="cd12915">
    <property type="entry name" value="PDC2_DGC_like"/>
    <property type="match status" value="1"/>
</dbReference>
<dbReference type="Proteomes" id="UP000477680">
    <property type="component" value="Chromosome"/>
</dbReference>
<dbReference type="Gene3D" id="3.30.450.20">
    <property type="entry name" value="PAS domain"/>
    <property type="match status" value="1"/>
</dbReference>
<evidence type="ECO:0000256" key="1">
    <source>
        <dbReference type="ARBA" id="ARBA00001946"/>
    </source>
</evidence>
<dbReference type="InterPro" id="IPR000160">
    <property type="entry name" value="GGDEF_dom"/>
</dbReference>
<keyword evidence="2" id="KW-0472">Membrane</keyword>
<evidence type="ECO:0000313" key="5">
    <source>
        <dbReference type="EMBL" id="QIB67667.1"/>
    </source>
</evidence>
<dbReference type="PANTHER" id="PTHR44757:SF2">
    <property type="entry name" value="BIOFILM ARCHITECTURE MAINTENANCE PROTEIN MBAA"/>
    <property type="match status" value="1"/>
</dbReference>
<dbReference type="CDD" id="cd01949">
    <property type="entry name" value="GGDEF"/>
    <property type="match status" value="1"/>
</dbReference>
<dbReference type="FunFam" id="3.30.70.270:FF:000001">
    <property type="entry name" value="Diguanylate cyclase domain protein"/>
    <property type="match status" value="1"/>
</dbReference>
<dbReference type="InterPro" id="IPR035919">
    <property type="entry name" value="EAL_sf"/>
</dbReference>
<reference evidence="5 6" key="1">
    <citation type="submission" date="2020-02" db="EMBL/GenBank/DDBJ databases">
        <title>Genome sequencing for Kineobactrum sp. M2.</title>
        <authorList>
            <person name="Park S.-J."/>
        </authorList>
    </citation>
    <scope>NUCLEOTIDE SEQUENCE [LARGE SCALE GENOMIC DNA]</scope>
    <source>
        <strain evidence="5 6">M2</strain>
    </source>
</reference>
<dbReference type="PROSITE" id="PS50883">
    <property type="entry name" value="EAL"/>
    <property type="match status" value="1"/>
</dbReference>
<dbReference type="PROSITE" id="PS50887">
    <property type="entry name" value="GGDEF"/>
    <property type="match status" value="1"/>
</dbReference>
<evidence type="ECO:0000256" key="2">
    <source>
        <dbReference type="SAM" id="Phobius"/>
    </source>
</evidence>
<dbReference type="SUPFAM" id="SSF141868">
    <property type="entry name" value="EAL domain-like"/>
    <property type="match status" value="1"/>
</dbReference>
<dbReference type="InterPro" id="IPR052155">
    <property type="entry name" value="Biofilm_reg_signaling"/>
</dbReference>
<feature type="transmembrane region" description="Helical" evidence="2">
    <location>
        <begin position="88"/>
        <end position="109"/>
    </location>
</feature>
<evidence type="ECO:0000259" key="3">
    <source>
        <dbReference type="PROSITE" id="PS50883"/>
    </source>
</evidence>
<dbReference type="SUPFAM" id="SSF55073">
    <property type="entry name" value="Nucleotide cyclase"/>
    <property type="match status" value="1"/>
</dbReference>
<evidence type="ECO:0000313" key="6">
    <source>
        <dbReference type="Proteomes" id="UP000477680"/>
    </source>
</evidence>
<evidence type="ECO:0000259" key="4">
    <source>
        <dbReference type="PROSITE" id="PS50887"/>
    </source>
</evidence>